<feature type="compositionally biased region" description="Basic and acidic residues" evidence="1">
    <location>
        <begin position="11"/>
        <end position="29"/>
    </location>
</feature>
<feature type="region of interest" description="Disordered" evidence="1">
    <location>
        <begin position="531"/>
        <end position="557"/>
    </location>
</feature>
<feature type="region of interest" description="Disordered" evidence="1">
    <location>
        <begin position="571"/>
        <end position="603"/>
    </location>
</feature>
<organism evidence="3 4">
    <name type="scientific">Truncatella angustata</name>
    <dbReference type="NCBI Taxonomy" id="152316"/>
    <lineage>
        <taxon>Eukaryota</taxon>
        <taxon>Fungi</taxon>
        <taxon>Dikarya</taxon>
        <taxon>Ascomycota</taxon>
        <taxon>Pezizomycotina</taxon>
        <taxon>Sordariomycetes</taxon>
        <taxon>Xylariomycetidae</taxon>
        <taxon>Amphisphaeriales</taxon>
        <taxon>Sporocadaceae</taxon>
        <taxon>Truncatella</taxon>
    </lineage>
</organism>
<evidence type="ECO:0000256" key="2">
    <source>
        <dbReference type="SAM" id="Phobius"/>
    </source>
</evidence>
<feature type="compositionally biased region" description="Low complexity" evidence="1">
    <location>
        <begin position="31"/>
        <end position="50"/>
    </location>
</feature>
<reference evidence="3" key="1">
    <citation type="journal article" date="2021" name="Nat. Commun.">
        <title>Genetic determinants of endophytism in the Arabidopsis root mycobiome.</title>
        <authorList>
            <person name="Mesny F."/>
            <person name="Miyauchi S."/>
            <person name="Thiergart T."/>
            <person name="Pickel B."/>
            <person name="Atanasova L."/>
            <person name="Karlsson M."/>
            <person name="Huettel B."/>
            <person name="Barry K.W."/>
            <person name="Haridas S."/>
            <person name="Chen C."/>
            <person name="Bauer D."/>
            <person name="Andreopoulos W."/>
            <person name="Pangilinan J."/>
            <person name="LaButti K."/>
            <person name="Riley R."/>
            <person name="Lipzen A."/>
            <person name="Clum A."/>
            <person name="Drula E."/>
            <person name="Henrissat B."/>
            <person name="Kohler A."/>
            <person name="Grigoriev I.V."/>
            <person name="Martin F.M."/>
            <person name="Hacquard S."/>
        </authorList>
    </citation>
    <scope>NUCLEOTIDE SEQUENCE</scope>
    <source>
        <strain evidence="3">MPI-SDFR-AT-0073</strain>
    </source>
</reference>
<feature type="transmembrane region" description="Helical" evidence="2">
    <location>
        <begin position="350"/>
        <end position="369"/>
    </location>
</feature>
<keyword evidence="2" id="KW-0472">Membrane</keyword>
<dbReference type="PANTHER" id="PTHR38694">
    <property type="entry name" value="CONSERVED EXPRESSED PROTEIN"/>
    <property type="match status" value="1"/>
</dbReference>
<feature type="transmembrane region" description="Helical" evidence="2">
    <location>
        <begin position="165"/>
        <end position="186"/>
    </location>
</feature>
<dbReference type="Pfam" id="PF11696">
    <property type="entry name" value="DUF3292"/>
    <property type="match status" value="1"/>
</dbReference>
<keyword evidence="2" id="KW-0812">Transmembrane</keyword>
<evidence type="ECO:0000313" key="4">
    <source>
        <dbReference type="Proteomes" id="UP000758603"/>
    </source>
</evidence>
<feature type="region of interest" description="Disordered" evidence="1">
    <location>
        <begin position="480"/>
        <end position="503"/>
    </location>
</feature>
<evidence type="ECO:0000256" key="1">
    <source>
        <dbReference type="SAM" id="MobiDB-lite"/>
    </source>
</evidence>
<feature type="region of interest" description="Disordered" evidence="1">
    <location>
        <begin position="1"/>
        <end position="54"/>
    </location>
</feature>
<name>A0A9P8RNY2_9PEZI</name>
<dbReference type="Proteomes" id="UP000758603">
    <property type="component" value="Unassembled WGS sequence"/>
</dbReference>
<evidence type="ECO:0000313" key="3">
    <source>
        <dbReference type="EMBL" id="KAH6646646.1"/>
    </source>
</evidence>
<feature type="compositionally biased region" description="Basic and acidic residues" evidence="1">
    <location>
        <begin position="589"/>
        <end position="603"/>
    </location>
</feature>
<protein>
    <submittedName>
        <fullName evidence="3">Uncharacterized protein</fullName>
    </submittedName>
</protein>
<keyword evidence="4" id="KW-1185">Reference proteome</keyword>
<feature type="compositionally biased region" description="Polar residues" evidence="1">
    <location>
        <begin position="485"/>
        <end position="501"/>
    </location>
</feature>
<sequence length="679" mass="74736">MAAEGVVLRDLVNEDRSLDPDSRADDRHQPVRAFGAAGAAPDDNGPKGPAQTEHAHEMDIGWGTDPEKITQPFIEGVDNEDVWLWIRRFNKQIFCLKRTSKPLIGGLDLNVAEDEEFSPNKLRSQFERLYMGPIVGVLVFCKHVARLRSWRETRRTAALCTIYFTAWALDRLTAALLIFFVVLAVLPSTRKLFFPPAPLALVDYKTGGPAQPKAGTLGSVGTTTGAPENLRGEALENEASNFVTGIGAIAANVMAGGDPHGQPDSEGSGLMDKLPEPNQVATMIATAKDKAEGVKDPSGDKSKAPMEETMWAQMKPLMHLLCLLNDTWERCGHMLNPVYPLSQGKNRLRAISMLLPLLVISWFFTAHFIYRLTALLFGIGVFGDPILSRAFEWFKRREPEWKYTYHMANTFFKGIPTDAQLALTLLRLGEANKAPLPPPPVKCEVPSAQTLELTGDILNAGMGDQPLGASDHELRDAAKYRQDATDQSGGQTNEMTSTTTDSGKRSKFLSFIKGGAKGAVKAGVAIDKMRAKRGTDSAKQRVGVVPTSKNDNPTLSRTEFEGRVNGRLGTVHLDLEGPTPRISFQSETHGTKERMHLEDKAGSPDDFSVPINDIISLTKHSGTGFKSKLFSSWATNRETRDSIRIEDSMGHDYVITAIAFRDELFNRICAIGTQRWDIY</sequence>
<dbReference type="InterPro" id="IPR021709">
    <property type="entry name" value="DUF3292"/>
</dbReference>
<dbReference type="PANTHER" id="PTHR38694:SF1">
    <property type="entry name" value="PEROXIN DOMAIN-CONTAINING PROTEIN"/>
    <property type="match status" value="1"/>
</dbReference>
<dbReference type="OrthoDB" id="1708389at2759"/>
<comment type="caution">
    <text evidence="3">The sequence shown here is derived from an EMBL/GenBank/DDBJ whole genome shotgun (WGS) entry which is preliminary data.</text>
</comment>
<dbReference type="EMBL" id="JAGPXC010000009">
    <property type="protein sequence ID" value="KAH6646646.1"/>
    <property type="molecule type" value="Genomic_DNA"/>
</dbReference>
<dbReference type="GeneID" id="70137004"/>
<feature type="compositionally biased region" description="Polar residues" evidence="1">
    <location>
        <begin position="547"/>
        <end position="557"/>
    </location>
</feature>
<keyword evidence="2" id="KW-1133">Transmembrane helix</keyword>
<dbReference type="AlphaFoldDB" id="A0A9P8RNY2"/>
<accession>A0A9P8RNY2</accession>
<gene>
    <name evidence="3" type="ORF">BKA67DRAFT_663049</name>
</gene>
<dbReference type="RefSeq" id="XP_045953160.1">
    <property type="nucleotide sequence ID" value="XM_046108113.1"/>
</dbReference>
<proteinExistence type="predicted"/>